<sequence>MLLLIALVMNALLAMVIAIIVKLGICILSHSSTEAAAAPEDDCFFCSSDDVASIR</sequence>
<dbReference type="Proteomes" id="UP000505020">
    <property type="component" value="Plasmid pHAR01"/>
</dbReference>
<dbReference type="AlphaFoldDB" id="A0A7D3Y3J3"/>
<protein>
    <submittedName>
        <fullName evidence="1">Uncharacterized protein</fullName>
    </submittedName>
</protein>
<proteinExistence type="predicted"/>
<name>A0A7D3Y3J3_9EURY</name>
<dbReference type="GeneID" id="55596541"/>
<reference evidence="1 2" key="1">
    <citation type="submission" date="2020-05" db="EMBL/GenBank/DDBJ databases">
        <title>Halorubrum RHB-C sp.nov., an extremely halophilic archaeon isolated from solar salt farm.</title>
        <authorList>
            <person name="Ho H."/>
            <person name="Danganan R.E."/>
            <person name="Dedeles G.R."/>
            <person name="Kim S.-G."/>
        </authorList>
    </citation>
    <scope>NUCLEOTIDE SEQUENCE [LARGE SCALE GENOMIC DNA]</scope>
    <source>
        <strain evidence="1 2">RHB-C</strain>
        <plasmid evidence="2">phar01</plasmid>
    </source>
</reference>
<organism evidence="1 2">
    <name type="scientific">Halorubrum salinarum</name>
    <dbReference type="NCBI Taxonomy" id="2739057"/>
    <lineage>
        <taxon>Archaea</taxon>
        <taxon>Methanobacteriati</taxon>
        <taxon>Methanobacteriota</taxon>
        <taxon>Stenosarchaea group</taxon>
        <taxon>Halobacteria</taxon>
        <taxon>Halobacteriales</taxon>
        <taxon>Haloferacaceae</taxon>
        <taxon>Halorubrum</taxon>
    </lineage>
</organism>
<keyword evidence="2" id="KW-1185">Reference proteome</keyword>
<keyword evidence="1" id="KW-0614">Plasmid</keyword>
<dbReference type="KEGG" id="hsai:HPS36_16025"/>
<evidence type="ECO:0000313" key="1">
    <source>
        <dbReference type="EMBL" id="QKG94373.1"/>
    </source>
</evidence>
<dbReference type="EMBL" id="CP053942">
    <property type="protein sequence ID" value="QKG94373.1"/>
    <property type="molecule type" value="Genomic_DNA"/>
</dbReference>
<evidence type="ECO:0000313" key="2">
    <source>
        <dbReference type="Proteomes" id="UP000505020"/>
    </source>
</evidence>
<dbReference type="RefSeq" id="WP_173230957.1">
    <property type="nucleotide sequence ID" value="NZ_CP053942.1"/>
</dbReference>
<geneLocation type="plasmid" evidence="2">
    <name>phar01</name>
</geneLocation>
<gene>
    <name evidence="1" type="ORF">HPS36_16025</name>
</gene>
<accession>A0A7D3Y3J3</accession>